<evidence type="ECO:0000256" key="7">
    <source>
        <dbReference type="ARBA" id="ARBA00023139"/>
    </source>
</evidence>
<protein>
    <recommendedName>
        <fullName evidence="10">S-acyltransferase</fullName>
        <ecNumber evidence="10">2.3.1.225</ecNumber>
    </recommendedName>
    <alternativeName>
        <fullName evidence="10">Palmitoyltransferase</fullName>
    </alternativeName>
</protein>
<keyword evidence="8" id="KW-0449">Lipoprotein</keyword>
<evidence type="ECO:0000256" key="10">
    <source>
        <dbReference type="RuleBase" id="RU079119"/>
    </source>
</evidence>
<evidence type="ECO:0000256" key="9">
    <source>
        <dbReference type="ARBA" id="ARBA00023315"/>
    </source>
</evidence>
<comment type="similarity">
    <text evidence="2 10">Belongs to the DHHC palmitoyltransferase family.</text>
</comment>
<keyword evidence="3 10" id="KW-0808">Transferase</keyword>
<accession>A0AAW1SB95</accession>
<keyword evidence="7" id="KW-0564">Palmitate</keyword>
<evidence type="ECO:0000256" key="6">
    <source>
        <dbReference type="ARBA" id="ARBA00023136"/>
    </source>
</evidence>
<keyword evidence="4 10" id="KW-0812">Transmembrane</keyword>
<gene>
    <name evidence="12" type="ORF">WJX81_005616</name>
</gene>
<dbReference type="EC" id="2.3.1.225" evidence="10"/>
<feature type="transmembrane region" description="Helical" evidence="10">
    <location>
        <begin position="42"/>
        <end position="59"/>
    </location>
</feature>
<keyword evidence="13" id="KW-1185">Reference proteome</keyword>
<dbReference type="PANTHER" id="PTHR22883:SF301">
    <property type="entry name" value="PALMITOYLTRANSFERASE ZDHHC12"/>
    <property type="match status" value="1"/>
</dbReference>
<dbReference type="Proteomes" id="UP001445335">
    <property type="component" value="Unassembled WGS sequence"/>
</dbReference>
<dbReference type="PANTHER" id="PTHR22883">
    <property type="entry name" value="ZINC FINGER DHHC DOMAIN CONTAINING PROTEIN"/>
    <property type="match status" value="1"/>
</dbReference>
<feature type="transmembrane region" description="Helical" evidence="10">
    <location>
        <begin position="213"/>
        <end position="236"/>
    </location>
</feature>
<evidence type="ECO:0000256" key="5">
    <source>
        <dbReference type="ARBA" id="ARBA00022989"/>
    </source>
</evidence>
<dbReference type="PROSITE" id="PS50216">
    <property type="entry name" value="DHHC"/>
    <property type="match status" value="1"/>
</dbReference>
<dbReference type="InterPro" id="IPR039859">
    <property type="entry name" value="PFA4/ZDH16/20/ERF2-like"/>
</dbReference>
<evidence type="ECO:0000256" key="4">
    <source>
        <dbReference type="ARBA" id="ARBA00022692"/>
    </source>
</evidence>
<name>A0AAW1SB95_9CHLO</name>
<dbReference type="AlphaFoldDB" id="A0AAW1SB95"/>
<organism evidence="12 13">
    <name type="scientific">Elliptochloris bilobata</name>
    <dbReference type="NCBI Taxonomy" id="381761"/>
    <lineage>
        <taxon>Eukaryota</taxon>
        <taxon>Viridiplantae</taxon>
        <taxon>Chlorophyta</taxon>
        <taxon>core chlorophytes</taxon>
        <taxon>Trebouxiophyceae</taxon>
        <taxon>Trebouxiophyceae incertae sedis</taxon>
        <taxon>Elliptochloris clade</taxon>
        <taxon>Elliptochloris</taxon>
    </lineage>
</organism>
<evidence type="ECO:0000256" key="2">
    <source>
        <dbReference type="ARBA" id="ARBA00008574"/>
    </source>
</evidence>
<dbReference type="InterPro" id="IPR001594">
    <property type="entry name" value="Palmitoyltrfase_DHHC"/>
</dbReference>
<evidence type="ECO:0000256" key="3">
    <source>
        <dbReference type="ARBA" id="ARBA00022679"/>
    </source>
</evidence>
<comment type="caution">
    <text evidence="12">The sequence shown here is derived from an EMBL/GenBank/DDBJ whole genome shotgun (WGS) entry which is preliminary data.</text>
</comment>
<evidence type="ECO:0000259" key="11">
    <source>
        <dbReference type="Pfam" id="PF01529"/>
    </source>
</evidence>
<evidence type="ECO:0000256" key="8">
    <source>
        <dbReference type="ARBA" id="ARBA00023288"/>
    </source>
</evidence>
<dbReference type="GO" id="GO:0019706">
    <property type="term" value="F:protein-cysteine S-palmitoyltransferase activity"/>
    <property type="evidence" value="ECO:0007669"/>
    <property type="project" value="UniProtKB-EC"/>
</dbReference>
<comment type="catalytic activity">
    <reaction evidence="10">
        <text>L-cysteinyl-[protein] + hexadecanoyl-CoA = S-hexadecanoyl-L-cysteinyl-[protein] + CoA</text>
        <dbReference type="Rhea" id="RHEA:36683"/>
        <dbReference type="Rhea" id="RHEA-COMP:10131"/>
        <dbReference type="Rhea" id="RHEA-COMP:11032"/>
        <dbReference type="ChEBI" id="CHEBI:29950"/>
        <dbReference type="ChEBI" id="CHEBI:57287"/>
        <dbReference type="ChEBI" id="CHEBI:57379"/>
        <dbReference type="ChEBI" id="CHEBI:74151"/>
        <dbReference type="EC" id="2.3.1.225"/>
    </reaction>
</comment>
<keyword evidence="9 10" id="KW-0012">Acyltransferase</keyword>
<comment type="subcellular location">
    <subcellularLocation>
        <location evidence="1">Endomembrane system</location>
        <topology evidence="1">Multi-pass membrane protein</topology>
    </subcellularLocation>
</comment>
<dbReference type="EMBL" id="JALJOU010000006">
    <property type="protein sequence ID" value="KAK9843488.1"/>
    <property type="molecule type" value="Genomic_DNA"/>
</dbReference>
<feature type="transmembrane region" description="Helical" evidence="10">
    <location>
        <begin position="80"/>
        <end position="100"/>
    </location>
</feature>
<evidence type="ECO:0000313" key="12">
    <source>
        <dbReference type="EMBL" id="KAK9843488.1"/>
    </source>
</evidence>
<proteinExistence type="inferred from homology"/>
<feature type="transmembrane region" description="Helical" evidence="10">
    <location>
        <begin position="165"/>
        <end position="184"/>
    </location>
</feature>
<comment type="domain">
    <text evidence="10">The DHHC domain is required for palmitoyltransferase activity.</text>
</comment>
<keyword evidence="6 10" id="KW-0472">Membrane</keyword>
<reference evidence="12 13" key="1">
    <citation type="journal article" date="2024" name="Nat. Commun.">
        <title>Phylogenomics reveals the evolutionary origins of lichenization in chlorophyte algae.</title>
        <authorList>
            <person name="Puginier C."/>
            <person name="Libourel C."/>
            <person name="Otte J."/>
            <person name="Skaloud P."/>
            <person name="Haon M."/>
            <person name="Grisel S."/>
            <person name="Petersen M."/>
            <person name="Berrin J.G."/>
            <person name="Delaux P.M."/>
            <person name="Dal Grande F."/>
            <person name="Keller J."/>
        </authorList>
    </citation>
    <scope>NUCLEOTIDE SEQUENCE [LARGE SCALE GENOMIC DNA]</scope>
    <source>
        <strain evidence="12 13">SAG 245.80</strain>
    </source>
</reference>
<sequence length="323" mass="34933">MLASAGPVHDDRGAVQTVLLPLEVILQRARGTIILGIDRSVWLFYLAHTAGPTFLYFCSPLHDRVQGALTLRQGLTGNHAYIAAVIACLAAQTALFVSLYRSDPGWVRPGYGWPGPPSGGACAFCGARPPLRHRHDHNTGQCVAGFDHFCPLLATAIGDLNHARFWWYCVLESVLAGWGALLAWPACRACLFPASAAAADWCRAHPWRTAAQFAVLAALLAALSAFKGLVVMHSYLAASNQTTYELCRGAKVPYLEPYYTGYSPPGVKLRGRPLLCLAARVLRGQGPPAPFSRGLAFNLWVFFLARKPFAHVPAPPTSHLAQP</sequence>
<keyword evidence="5 10" id="KW-1133">Transmembrane helix</keyword>
<dbReference type="Pfam" id="PF01529">
    <property type="entry name" value="DHHC"/>
    <property type="match status" value="1"/>
</dbReference>
<feature type="domain" description="Palmitoyltransferase DHHC" evidence="11">
    <location>
        <begin position="121"/>
        <end position="247"/>
    </location>
</feature>
<evidence type="ECO:0000313" key="13">
    <source>
        <dbReference type="Proteomes" id="UP001445335"/>
    </source>
</evidence>
<dbReference type="GO" id="GO:0005794">
    <property type="term" value="C:Golgi apparatus"/>
    <property type="evidence" value="ECO:0007669"/>
    <property type="project" value="TreeGrafter"/>
</dbReference>
<dbReference type="GO" id="GO:0005783">
    <property type="term" value="C:endoplasmic reticulum"/>
    <property type="evidence" value="ECO:0007669"/>
    <property type="project" value="TreeGrafter"/>
</dbReference>
<evidence type="ECO:0000256" key="1">
    <source>
        <dbReference type="ARBA" id="ARBA00004127"/>
    </source>
</evidence>
<dbReference type="GO" id="GO:0006612">
    <property type="term" value="P:protein targeting to membrane"/>
    <property type="evidence" value="ECO:0007669"/>
    <property type="project" value="TreeGrafter"/>
</dbReference>